<sequence length="176" mass="19347">MRIDLSYAFKAKVAAHIFQGLLVFIAWAITFSILVSPGGTDGRSKWYFVLCFLTAPALIYLSMTPKFEKTRKFANAYAFVAVDALFCIFWFSAFVAVAAFNAASENRGASERKLPVTNCTTFANGSEKKCTLSKVTVGLGSVVLCVPPRISFLDFGTWNDETLTGTLFDVLVFRSS</sequence>
<gene>
    <name evidence="2" type="ORF">GP486_007016</name>
</gene>
<keyword evidence="1" id="KW-0472">Membrane</keyword>
<feature type="transmembrane region" description="Helical" evidence="1">
    <location>
        <begin position="46"/>
        <end position="64"/>
    </location>
</feature>
<dbReference type="AlphaFoldDB" id="A0A9P8II14"/>
<evidence type="ECO:0000313" key="3">
    <source>
        <dbReference type="Proteomes" id="UP000750711"/>
    </source>
</evidence>
<feature type="transmembrane region" description="Helical" evidence="1">
    <location>
        <begin position="76"/>
        <end position="100"/>
    </location>
</feature>
<organism evidence="2 3">
    <name type="scientific">Trichoglossum hirsutum</name>
    <dbReference type="NCBI Taxonomy" id="265104"/>
    <lineage>
        <taxon>Eukaryota</taxon>
        <taxon>Fungi</taxon>
        <taxon>Dikarya</taxon>
        <taxon>Ascomycota</taxon>
        <taxon>Pezizomycotina</taxon>
        <taxon>Geoglossomycetes</taxon>
        <taxon>Geoglossales</taxon>
        <taxon>Geoglossaceae</taxon>
        <taxon>Trichoglossum</taxon>
    </lineage>
</organism>
<evidence type="ECO:0008006" key="4">
    <source>
        <dbReference type="Google" id="ProtNLM"/>
    </source>
</evidence>
<evidence type="ECO:0000256" key="1">
    <source>
        <dbReference type="SAM" id="Phobius"/>
    </source>
</evidence>
<name>A0A9P8II14_9PEZI</name>
<reference evidence="2" key="1">
    <citation type="submission" date="2021-03" db="EMBL/GenBank/DDBJ databases">
        <title>Comparative genomics and phylogenomic investigation of the class Geoglossomycetes provide insights into ecological specialization and systematics.</title>
        <authorList>
            <person name="Melie T."/>
            <person name="Pirro S."/>
            <person name="Miller A.N."/>
            <person name="Quandt A."/>
        </authorList>
    </citation>
    <scope>NUCLEOTIDE SEQUENCE</scope>
    <source>
        <strain evidence="2">CAQ_001_2017</strain>
    </source>
</reference>
<dbReference type="Proteomes" id="UP000750711">
    <property type="component" value="Unassembled WGS sequence"/>
</dbReference>
<protein>
    <recommendedName>
        <fullName evidence="4">MARVEL domain-containing protein</fullName>
    </recommendedName>
</protein>
<feature type="transmembrane region" description="Helical" evidence="1">
    <location>
        <begin position="12"/>
        <end position="34"/>
    </location>
</feature>
<evidence type="ECO:0000313" key="2">
    <source>
        <dbReference type="EMBL" id="KAH0551766.1"/>
    </source>
</evidence>
<keyword evidence="1" id="KW-1133">Transmembrane helix</keyword>
<dbReference type="PANTHER" id="PTHR37451">
    <property type="entry name" value="MARVEL DOMAIN"/>
    <property type="match status" value="1"/>
</dbReference>
<dbReference type="PANTHER" id="PTHR37451:SF3">
    <property type="entry name" value="MARVEL DOMAIN-CONTAINING PROTEIN"/>
    <property type="match status" value="1"/>
</dbReference>
<accession>A0A9P8II14</accession>
<comment type="caution">
    <text evidence="2">The sequence shown here is derived from an EMBL/GenBank/DDBJ whole genome shotgun (WGS) entry which is preliminary data.</text>
</comment>
<proteinExistence type="predicted"/>
<keyword evidence="3" id="KW-1185">Reference proteome</keyword>
<keyword evidence="1" id="KW-0812">Transmembrane</keyword>
<dbReference type="EMBL" id="JAGHQM010001787">
    <property type="protein sequence ID" value="KAH0551766.1"/>
    <property type="molecule type" value="Genomic_DNA"/>
</dbReference>